<proteinExistence type="predicted"/>
<protein>
    <submittedName>
        <fullName evidence="1">Uncharacterized protein</fullName>
    </submittedName>
</protein>
<dbReference type="RefSeq" id="WP_092842295.1">
    <property type="nucleotide sequence ID" value="NZ_FOVP01000037.1"/>
</dbReference>
<evidence type="ECO:0000313" key="1">
    <source>
        <dbReference type="EMBL" id="SFO38414.1"/>
    </source>
</evidence>
<sequence length="420" mass="45756">MSFFRAFTSQDMAEFFGRAQGVICYAGPGIQPQVAEALVAAAARIGPDLIIVCLDFDERVLRMGFGDLEAVKALKVAGINVTTTPGLRMGLAVADGEGFSFTPTALFLEAEDRAELGMNGMRLSKDQVKEALARLSPGAKAAAIVMATTVEEKQRLSEIKVEISSKPISEAAVHSIEQNIAAAPLANFDLARQVRVYNARLQYVEVELNNAAIERRRIAIPPSIQELGGGEELEGRLKTTFDLIEKNSSLSSKPLADKVAKLRKDFTPSLGKKFGRAIMKSAKPHFEKRLDALRAELVIHQAKVAAELQEQLDKSRKAIVDHYAPLAKAQPPDAAVGLFGGDVEAWLDEELAHVFPLAEDLIKKMALELDYKDVTFETLKENDFLLAVRAAFPTGDWDKAHDEFKAAGEVPSAKGKRGQD</sequence>
<accession>A0A1I5GQS1</accession>
<organism evidence="1 2">
    <name type="scientific">Roseovarius lutimaris</name>
    <dbReference type="NCBI Taxonomy" id="1005928"/>
    <lineage>
        <taxon>Bacteria</taxon>
        <taxon>Pseudomonadati</taxon>
        <taxon>Pseudomonadota</taxon>
        <taxon>Alphaproteobacteria</taxon>
        <taxon>Rhodobacterales</taxon>
        <taxon>Roseobacteraceae</taxon>
        <taxon>Roseovarius</taxon>
    </lineage>
</organism>
<keyword evidence="2" id="KW-1185">Reference proteome</keyword>
<dbReference type="Proteomes" id="UP000198599">
    <property type="component" value="Unassembled WGS sequence"/>
</dbReference>
<name>A0A1I5GQS1_9RHOB</name>
<reference evidence="2" key="1">
    <citation type="submission" date="2016-10" db="EMBL/GenBank/DDBJ databases">
        <authorList>
            <person name="Varghese N."/>
            <person name="Submissions S."/>
        </authorList>
    </citation>
    <scope>NUCLEOTIDE SEQUENCE [LARGE SCALE GENOMIC DNA]</scope>
    <source>
        <strain evidence="2">DSM 28463</strain>
    </source>
</reference>
<dbReference type="EMBL" id="FOVP01000037">
    <property type="protein sequence ID" value="SFO38414.1"/>
    <property type="molecule type" value="Genomic_DNA"/>
</dbReference>
<dbReference type="OrthoDB" id="6397491at2"/>
<dbReference type="AlphaFoldDB" id="A0A1I5GQS1"/>
<gene>
    <name evidence="1" type="ORF">SAMN04487859_1377</name>
</gene>
<dbReference type="STRING" id="1005928.SAMN04487859_1377"/>
<evidence type="ECO:0000313" key="2">
    <source>
        <dbReference type="Proteomes" id="UP000198599"/>
    </source>
</evidence>